<dbReference type="Gene3D" id="3.90.950.10">
    <property type="match status" value="1"/>
</dbReference>
<comment type="cofactor">
    <cofactor evidence="1">
        <name>a divalent metal cation</name>
        <dbReference type="ChEBI" id="CHEBI:60240"/>
    </cofactor>
</comment>
<dbReference type="WBParaSite" id="PSU_v2.g3125.t1">
    <property type="protein sequence ID" value="PSU_v2.g3125.t1"/>
    <property type="gene ID" value="PSU_v2.g3125"/>
</dbReference>
<evidence type="ECO:0000313" key="4">
    <source>
        <dbReference type="WBParaSite" id="PSU_v2.g3125.t1"/>
    </source>
</evidence>
<dbReference type="InterPro" id="IPR029001">
    <property type="entry name" value="ITPase-like_fam"/>
</dbReference>
<dbReference type="GO" id="GO:0047429">
    <property type="term" value="F:nucleoside triphosphate diphosphatase activity"/>
    <property type="evidence" value="ECO:0007669"/>
    <property type="project" value="InterPro"/>
</dbReference>
<evidence type="ECO:0000313" key="3">
    <source>
        <dbReference type="Proteomes" id="UP000887577"/>
    </source>
</evidence>
<evidence type="ECO:0000256" key="1">
    <source>
        <dbReference type="ARBA" id="ARBA00001968"/>
    </source>
</evidence>
<evidence type="ECO:0000256" key="2">
    <source>
        <dbReference type="ARBA" id="ARBA00022801"/>
    </source>
</evidence>
<dbReference type="Proteomes" id="UP000887577">
    <property type="component" value="Unplaced"/>
</dbReference>
<name>A0A914YTY7_9BILA</name>
<dbReference type="SUPFAM" id="SSF52972">
    <property type="entry name" value="ITPase-like"/>
    <property type="match status" value="1"/>
</dbReference>
<organism evidence="3 4">
    <name type="scientific">Panagrolaimus superbus</name>
    <dbReference type="NCBI Taxonomy" id="310955"/>
    <lineage>
        <taxon>Eukaryota</taxon>
        <taxon>Metazoa</taxon>
        <taxon>Ecdysozoa</taxon>
        <taxon>Nematoda</taxon>
        <taxon>Chromadorea</taxon>
        <taxon>Rhabditida</taxon>
        <taxon>Tylenchina</taxon>
        <taxon>Panagrolaimomorpha</taxon>
        <taxon>Panagrolaimoidea</taxon>
        <taxon>Panagrolaimidae</taxon>
        <taxon>Panagrolaimus</taxon>
    </lineage>
</organism>
<dbReference type="HAMAP" id="MF_00528">
    <property type="entry name" value="Maf"/>
    <property type="match status" value="1"/>
</dbReference>
<sequence length="286" mass="32440">MIKSEAKWFLGKEYQNSVFVLADDSQDRLTQLNRVGMNPRIMISKFQVEKLLEASLSPIVFVKTSAEEKARDVAAQLCKNKESYDIILGFHTVAVMDEKILKKPSTREEALSILKQLSGRYHSVITGVSLLHSTKRVKTFSVETEVKMGEIDEETLKEYVKDDEWIGKPVGYGIYYKGSTFIETNYGNFFNIMGIPVYETIEKIRKMMYGAKKPSTVEKEKDIISHQKELVKVNQTETTAAKKEEVPEKEKIIDDDTKRNDVQPAVDSVIVEDFKGAIAIVEGVPT</sequence>
<reference evidence="4" key="1">
    <citation type="submission" date="2022-11" db="UniProtKB">
        <authorList>
            <consortium name="WormBaseParasite"/>
        </authorList>
    </citation>
    <scope>IDENTIFICATION</scope>
</reference>
<dbReference type="InterPro" id="IPR003697">
    <property type="entry name" value="Maf-like"/>
</dbReference>
<accession>A0A914YTY7</accession>
<protein>
    <submittedName>
        <fullName evidence="4">Uncharacterized protein</fullName>
    </submittedName>
</protein>
<dbReference type="AlphaFoldDB" id="A0A914YTY7"/>
<keyword evidence="3" id="KW-1185">Reference proteome</keyword>
<dbReference type="PANTHER" id="PTHR43213">
    <property type="entry name" value="BIFUNCTIONAL DTTP/UTP PYROPHOSPHATASE/METHYLTRANSFERASE PROTEIN-RELATED"/>
    <property type="match status" value="1"/>
</dbReference>
<dbReference type="Pfam" id="PF02545">
    <property type="entry name" value="Maf"/>
    <property type="match status" value="1"/>
</dbReference>
<proteinExistence type="inferred from homology"/>
<keyword evidence="2" id="KW-0378">Hydrolase</keyword>
<dbReference type="PANTHER" id="PTHR43213:SF5">
    <property type="entry name" value="BIFUNCTIONAL DTTP_UTP PYROPHOSPHATASE_METHYLTRANSFERASE PROTEIN-RELATED"/>
    <property type="match status" value="1"/>
</dbReference>